<evidence type="ECO:0000256" key="1">
    <source>
        <dbReference type="ARBA" id="ARBA00012386"/>
    </source>
</evidence>
<accession>A0ABQ0ACZ8</accession>
<dbReference type="InterPro" id="IPR039262">
    <property type="entry name" value="DTWD2/TAPT"/>
</dbReference>
<protein>
    <recommendedName>
        <fullName evidence="1">tRNA-uridine aminocarboxypropyltransferase</fullName>
        <ecNumber evidence="1">2.5.1.25</ecNumber>
    </recommendedName>
</protein>
<keyword evidence="4" id="KW-0819">tRNA processing</keyword>
<keyword evidence="2" id="KW-0808">Transferase</keyword>
<dbReference type="InterPro" id="IPR005636">
    <property type="entry name" value="DTW"/>
</dbReference>
<comment type="caution">
    <text evidence="6">The sequence shown here is derived from an EMBL/GenBank/DDBJ whole genome shotgun (WGS) entry which is preliminary data.</text>
</comment>
<evidence type="ECO:0000256" key="3">
    <source>
        <dbReference type="ARBA" id="ARBA00022691"/>
    </source>
</evidence>
<keyword evidence="7" id="KW-1185">Reference proteome</keyword>
<keyword evidence="3" id="KW-0949">S-adenosyl-L-methionine</keyword>
<reference evidence="6 7" key="1">
    <citation type="submission" date="2024-04" db="EMBL/GenBank/DDBJ databases">
        <title>Draft genome sequence of Sessilibacter corallicola NBRC 116591.</title>
        <authorList>
            <person name="Miyakawa T."/>
            <person name="Kusuya Y."/>
            <person name="Miura T."/>
        </authorList>
    </citation>
    <scope>NUCLEOTIDE SEQUENCE [LARGE SCALE GENOMIC DNA]</scope>
    <source>
        <strain evidence="6 7">KU-00831-HH</strain>
    </source>
</reference>
<evidence type="ECO:0000313" key="6">
    <source>
        <dbReference type="EMBL" id="GAA6169522.1"/>
    </source>
</evidence>
<dbReference type="EMBL" id="BAABWN010000012">
    <property type="protein sequence ID" value="GAA6169522.1"/>
    <property type="molecule type" value="Genomic_DNA"/>
</dbReference>
<evidence type="ECO:0000256" key="2">
    <source>
        <dbReference type="ARBA" id="ARBA00022679"/>
    </source>
</evidence>
<dbReference type="EC" id="2.5.1.25" evidence="1"/>
<proteinExistence type="predicted"/>
<evidence type="ECO:0000256" key="4">
    <source>
        <dbReference type="ARBA" id="ARBA00022694"/>
    </source>
</evidence>
<sequence>MPDLMTLDSMSHDTRFEQLRSKRLSEATRPFLARGNKIKRCPRCQLSHCICDHRKAVAVDFDIVLLMHRNEVLKPTNTGRLIADCFPDNTYAFVWSRTDVDDQLQALLDDSERSWLLVFPGEKNPQYKINNSSQETPKPTAATKKTTLLIIDGTWKQARKIYGQSPWLHQFPALSLTPSTTSQYNMRKAPEEFQTSTAEAFIDTLEYLGKPAPSRLLHEYFQVFNHHYHASRLNMTPEQLAQKITDNPSE</sequence>
<evidence type="ECO:0000259" key="5">
    <source>
        <dbReference type="SMART" id="SM01144"/>
    </source>
</evidence>
<dbReference type="PANTHER" id="PTHR21392">
    <property type="entry name" value="TRNA-URIDINE AMINOCARBOXYPROPYLTRANSFERASE 2"/>
    <property type="match status" value="1"/>
</dbReference>
<dbReference type="PANTHER" id="PTHR21392:SF1">
    <property type="entry name" value="TRNA-URIDINE AMINOCARBOXYPROPYLTRANSFERASE"/>
    <property type="match status" value="1"/>
</dbReference>
<dbReference type="Pfam" id="PF03942">
    <property type="entry name" value="DTW"/>
    <property type="match status" value="1"/>
</dbReference>
<dbReference type="Proteomes" id="UP001465153">
    <property type="component" value="Unassembled WGS sequence"/>
</dbReference>
<organism evidence="6 7">
    <name type="scientific">Sessilibacter corallicola</name>
    <dbReference type="NCBI Taxonomy" id="2904075"/>
    <lineage>
        <taxon>Bacteria</taxon>
        <taxon>Pseudomonadati</taxon>
        <taxon>Pseudomonadota</taxon>
        <taxon>Gammaproteobacteria</taxon>
        <taxon>Cellvibrionales</taxon>
        <taxon>Cellvibrionaceae</taxon>
        <taxon>Sessilibacter</taxon>
    </lineage>
</organism>
<name>A0ABQ0ACZ8_9GAMM</name>
<gene>
    <name evidence="6" type="ORF">NBRC116591_33330</name>
</gene>
<dbReference type="SMART" id="SM01144">
    <property type="entry name" value="DTW"/>
    <property type="match status" value="1"/>
</dbReference>
<evidence type="ECO:0000313" key="7">
    <source>
        <dbReference type="Proteomes" id="UP001465153"/>
    </source>
</evidence>
<feature type="domain" description="DTW" evidence="5">
    <location>
        <begin position="37"/>
        <end position="233"/>
    </location>
</feature>